<evidence type="ECO:0000313" key="2">
    <source>
        <dbReference type="Proteomes" id="UP000199267"/>
    </source>
</evidence>
<reference evidence="1 2" key="1">
    <citation type="submission" date="2016-10" db="EMBL/GenBank/DDBJ databases">
        <authorList>
            <person name="de Groot N.N."/>
        </authorList>
    </citation>
    <scope>NUCLEOTIDE SEQUENCE [LARGE SCALE GENOMIC DNA]</scope>
    <source>
        <strain evidence="1 2">DSM 378</strain>
    </source>
</reference>
<protein>
    <submittedName>
        <fullName evidence="1">Uncharacterized protein</fullName>
    </submittedName>
</protein>
<evidence type="ECO:0000313" key="1">
    <source>
        <dbReference type="EMBL" id="SEP90013.1"/>
    </source>
</evidence>
<dbReference type="AlphaFoldDB" id="A0A1H9BNA3"/>
<name>A0A1H9BNA3_9GAMM</name>
<dbReference type="Proteomes" id="UP000199267">
    <property type="component" value="Unassembled WGS sequence"/>
</dbReference>
<organism evidence="1 2">
    <name type="scientific">Azotobacter beijerinckii</name>
    <dbReference type="NCBI Taxonomy" id="170623"/>
    <lineage>
        <taxon>Bacteria</taxon>
        <taxon>Pseudomonadati</taxon>
        <taxon>Pseudomonadota</taxon>
        <taxon>Gammaproteobacteria</taxon>
        <taxon>Pseudomonadales</taxon>
        <taxon>Pseudomonadaceae</taxon>
        <taxon>Azotobacter</taxon>
    </lineage>
</organism>
<proteinExistence type="predicted"/>
<accession>A0A1H9BNA3</accession>
<dbReference type="EMBL" id="FOFJ01000004">
    <property type="protein sequence ID" value="SEP90013.1"/>
    <property type="molecule type" value="Genomic_DNA"/>
</dbReference>
<gene>
    <name evidence="1" type="ORF">SAMN04244573_00657</name>
</gene>
<sequence>MDSLFLPRQRARLKLQKTAVIELGIALAKQVFQPHGVDSHE</sequence>